<dbReference type="GO" id="GO:0003678">
    <property type="term" value="F:DNA helicase activity"/>
    <property type="evidence" value="ECO:0007669"/>
    <property type="project" value="TreeGrafter"/>
</dbReference>
<dbReference type="Pfam" id="PF02559">
    <property type="entry name" value="CarD_TRCF_RID"/>
    <property type="match status" value="1"/>
</dbReference>
<evidence type="ECO:0000313" key="12">
    <source>
        <dbReference type="EMBL" id="TCN61383.1"/>
    </source>
</evidence>
<dbReference type="Gene3D" id="3.40.50.300">
    <property type="entry name" value="P-loop containing nucleotide triphosphate hydrolases"/>
    <property type="match status" value="2"/>
</dbReference>
<keyword evidence="13" id="KW-1185">Reference proteome</keyword>
<dbReference type="SMART" id="SM01058">
    <property type="entry name" value="CarD_TRCF"/>
    <property type="match status" value="1"/>
</dbReference>
<dbReference type="GO" id="GO:0000716">
    <property type="term" value="P:transcription-coupled nucleotide-excision repair, DNA damage recognition"/>
    <property type="evidence" value="ECO:0007669"/>
    <property type="project" value="UniProtKB-UniRule"/>
</dbReference>
<evidence type="ECO:0000256" key="1">
    <source>
        <dbReference type="ARBA" id="ARBA00022490"/>
    </source>
</evidence>
<gene>
    <name evidence="9" type="primary">mfd</name>
    <name evidence="12" type="ORF">CLV25_12611</name>
</gene>
<keyword evidence="5 12" id="KW-0347">Helicase</keyword>
<dbReference type="InterPro" id="IPR011545">
    <property type="entry name" value="DEAD/DEAH_box_helicase_dom"/>
</dbReference>
<dbReference type="Pfam" id="PF03461">
    <property type="entry name" value="TRCF"/>
    <property type="match status" value="1"/>
</dbReference>
<dbReference type="PANTHER" id="PTHR47964">
    <property type="entry name" value="ATP-DEPENDENT DNA HELICASE HOMOLOG RECG, CHLOROPLASTIC"/>
    <property type="match status" value="1"/>
</dbReference>
<dbReference type="InterPro" id="IPR004576">
    <property type="entry name" value="Mfd"/>
</dbReference>
<feature type="domain" description="Helicase ATP-binding" evidence="10">
    <location>
        <begin position="571"/>
        <end position="732"/>
    </location>
</feature>
<proteinExistence type="inferred from homology"/>
<evidence type="ECO:0000256" key="8">
    <source>
        <dbReference type="ARBA" id="ARBA00023204"/>
    </source>
</evidence>
<dbReference type="InterPro" id="IPR005118">
    <property type="entry name" value="TRCF_C"/>
</dbReference>
<comment type="subcellular location">
    <subcellularLocation>
        <location evidence="9">Cytoplasm</location>
    </subcellularLocation>
</comment>
<dbReference type="PROSITE" id="PS51194">
    <property type="entry name" value="HELICASE_CTER"/>
    <property type="match status" value="1"/>
</dbReference>
<keyword evidence="1 9" id="KW-0963">Cytoplasm</keyword>
<evidence type="ECO:0000256" key="4">
    <source>
        <dbReference type="ARBA" id="ARBA00022801"/>
    </source>
</evidence>
<dbReference type="SUPFAM" id="SSF143517">
    <property type="entry name" value="TRCF domain-like"/>
    <property type="match status" value="1"/>
</dbReference>
<evidence type="ECO:0000259" key="10">
    <source>
        <dbReference type="PROSITE" id="PS51192"/>
    </source>
</evidence>
<dbReference type="Proteomes" id="UP000294830">
    <property type="component" value="Unassembled WGS sequence"/>
</dbReference>
<protein>
    <recommendedName>
        <fullName evidence="9">Transcription-repair-coupling factor</fullName>
        <shortName evidence="9">TRCF</shortName>
        <ecNumber evidence="9">3.6.4.-</ecNumber>
    </recommendedName>
</protein>
<sequence length="1119" mass="126780">MNVQQLIKRIEQQEAIATLREHIASGCRSIKVDGLSGSAKSIAASLMLTQGQVVFFVLNEKDEAAYFYNDLYNLTSSDRILFFPSAYKRSIQYGQEDPSGIVQRTAVLNALKEGAPSDGYLAIVTYPEALIEKVVSSEKLRTNTLKMSVGEKVSIEFVRDVLLEYSFERVDFVSEPGQFAVRGGIVDIFSFSDNKPYRVDFFGDEVESLRSFNIDTQLSEDKLSVIEVVPNLKNASLSELKVSIFDYVPPTTMFWLEEMDYLHRRFVEIDTNTDVRKIESVHAGNGEKGEWIITPDDLVDGVQRHISISLSPSSYLKAEKMVEFSTMPQPTFNKNFELLADTIMENNERGYTTCLLSENEAQVERLHNIFDSITKKHIEFDYIPVALHEGFVDHSAKICCYTDHQIFERYQKYKLRGELNKSEAITIQELSSLQIGDYVVHIDHGVGVFGGLVKTEVNGKMQEAIKLVYRDSDVLFVNIHALHRISKFKSKDGEPPKIYKLGSGAWQKLKAQAKKKVKDIAKDLIALYSQRRASRGYQFSPDSFMQYELEASFIYEDTPDQMRTTKAVKEDMEGELPMDRLVCGDVGFGKTEIAIRAALKAAADSKQVAVLVPTTILALQHYKTFRDRLKEFPVKVDFVSRLKSAKQIKDTLKELAEGKIDILIGTHRVIGKDIKFKDLGLLIIDEEQKFGVSAKEKLRQMKHDVDTLTLTATPIPRTLQFSLMGVRDLSIIQTPPPNRHPVSTEVHTFNEEIIREAITYELDRGGQVFFVHNRVMDILEIENYVKKLVPGVKTLVAHGQMEPDKLEKTMMAFIDGDADILFATSIIESGLDIPNANTIIINNAHQFGLSDLHQLRGRVGRSNKKAFCYLLAPPVAGLPQDSRRRLKAIEDFSDLGSGFNIAMQDLDIRGAGNLLGGEQSGFIAEIGFEAYHKILNEAIQELKDSEFRYLFEGSAETPEKPHDITFVTDCHIDTDMELLLPDAYIGSIPEKIRLYRELDAIEDEEELEKYKARLIDRFGPMPLEVEQLLHVVKLRRLAMSLGFEKIILKNGIMITYFISNQMSGYYQMPMFAKLIGYLQSQPKNFKVKQTPDKLYISIPNVKDVDVAYTILNNMKQATL</sequence>
<keyword evidence="4 9" id="KW-0378">Hydrolase</keyword>
<dbReference type="SMART" id="SM00487">
    <property type="entry name" value="DEXDc"/>
    <property type="match status" value="1"/>
</dbReference>
<dbReference type="GO" id="GO:0016787">
    <property type="term" value="F:hydrolase activity"/>
    <property type="evidence" value="ECO:0007669"/>
    <property type="project" value="UniProtKB-KW"/>
</dbReference>
<dbReference type="GO" id="GO:0003684">
    <property type="term" value="F:damaged DNA binding"/>
    <property type="evidence" value="ECO:0007669"/>
    <property type="project" value="InterPro"/>
</dbReference>
<dbReference type="Pfam" id="PF00271">
    <property type="entry name" value="Helicase_C"/>
    <property type="match status" value="1"/>
</dbReference>
<comment type="similarity">
    <text evidence="9">In the N-terminal section; belongs to the UvrB family.</text>
</comment>
<dbReference type="AlphaFoldDB" id="A0A4R2E1U2"/>
<dbReference type="SUPFAM" id="SSF141259">
    <property type="entry name" value="CarD-like"/>
    <property type="match status" value="1"/>
</dbReference>
<evidence type="ECO:0000256" key="3">
    <source>
        <dbReference type="ARBA" id="ARBA00022763"/>
    </source>
</evidence>
<dbReference type="EC" id="3.6.4.-" evidence="9"/>
<evidence type="ECO:0000259" key="11">
    <source>
        <dbReference type="PROSITE" id="PS51194"/>
    </source>
</evidence>
<comment type="similarity">
    <text evidence="9">In the C-terminal section; belongs to the helicase family. RecG subfamily.</text>
</comment>
<dbReference type="InterPro" id="IPR041471">
    <property type="entry name" value="UvrB_inter"/>
</dbReference>
<dbReference type="HAMAP" id="MF_00969">
    <property type="entry name" value="TRCF"/>
    <property type="match status" value="1"/>
</dbReference>
<organism evidence="12 13">
    <name type="scientific">Acetobacteroides hydrogenigenes</name>
    <dbReference type="NCBI Taxonomy" id="979970"/>
    <lineage>
        <taxon>Bacteria</taxon>
        <taxon>Pseudomonadati</taxon>
        <taxon>Bacteroidota</taxon>
        <taxon>Bacteroidia</taxon>
        <taxon>Bacteroidales</taxon>
        <taxon>Rikenellaceae</taxon>
        <taxon>Acetobacteroides</taxon>
    </lineage>
</organism>
<dbReference type="Gene3D" id="3.90.1150.50">
    <property type="entry name" value="Transcription-repair-coupling factor, D7 domain"/>
    <property type="match status" value="1"/>
</dbReference>
<dbReference type="PANTHER" id="PTHR47964:SF1">
    <property type="entry name" value="ATP-DEPENDENT DNA HELICASE HOMOLOG RECG, CHLOROPLASTIC"/>
    <property type="match status" value="1"/>
</dbReference>
<dbReference type="RefSeq" id="WP_243649655.1">
    <property type="nucleotide sequence ID" value="NZ_SLWB01000026.1"/>
</dbReference>
<dbReference type="NCBIfam" id="TIGR00580">
    <property type="entry name" value="mfd"/>
    <property type="match status" value="1"/>
</dbReference>
<comment type="function">
    <text evidence="9">Couples transcription and DNA repair by recognizing RNA polymerase (RNAP) stalled at DNA lesions. Mediates ATP-dependent release of RNAP and its truncated transcript from the DNA, and recruitment of nucleotide excision repair machinery to the damaged site.</text>
</comment>
<dbReference type="InterPro" id="IPR037235">
    <property type="entry name" value="TRCF-like_C_D7"/>
</dbReference>
<dbReference type="Pfam" id="PF17757">
    <property type="entry name" value="UvrB_inter"/>
    <property type="match status" value="1"/>
</dbReference>
<keyword evidence="8 9" id="KW-0234">DNA repair</keyword>
<dbReference type="SMART" id="SM00982">
    <property type="entry name" value="TRCF"/>
    <property type="match status" value="1"/>
</dbReference>
<keyword evidence="3 9" id="KW-0227">DNA damage</keyword>
<dbReference type="InterPro" id="IPR036101">
    <property type="entry name" value="CarD-like/TRCF_RID_sf"/>
</dbReference>
<dbReference type="InterPro" id="IPR003711">
    <property type="entry name" value="CarD-like/TRCF_RID"/>
</dbReference>
<dbReference type="InterPro" id="IPR047112">
    <property type="entry name" value="RecG/Mfd"/>
</dbReference>
<keyword evidence="6 9" id="KW-0067">ATP-binding</keyword>
<comment type="caution">
    <text evidence="12">The sequence shown here is derived from an EMBL/GenBank/DDBJ whole genome shotgun (WGS) entry which is preliminary data.</text>
</comment>
<keyword evidence="7 9" id="KW-0238">DNA-binding</keyword>
<dbReference type="GO" id="GO:0005737">
    <property type="term" value="C:cytoplasm"/>
    <property type="evidence" value="ECO:0007669"/>
    <property type="project" value="UniProtKB-SubCell"/>
</dbReference>
<dbReference type="EMBL" id="SLWB01000026">
    <property type="protein sequence ID" value="TCN61383.1"/>
    <property type="molecule type" value="Genomic_DNA"/>
</dbReference>
<evidence type="ECO:0000256" key="5">
    <source>
        <dbReference type="ARBA" id="ARBA00022806"/>
    </source>
</evidence>
<dbReference type="GO" id="GO:0005524">
    <property type="term" value="F:ATP binding"/>
    <property type="evidence" value="ECO:0007669"/>
    <property type="project" value="UniProtKB-UniRule"/>
</dbReference>
<evidence type="ECO:0000256" key="7">
    <source>
        <dbReference type="ARBA" id="ARBA00023125"/>
    </source>
</evidence>
<dbReference type="InterPro" id="IPR027417">
    <property type="entry name" value="P-loop_NTPase"/>
</dbReference>
<dbReference type="Gene3D" id="3.30.2060.10">
    <property type="entry name" value="Penicillin-binding protein 1b domain"/>
    <property type="match status" value="1"/>
</dbReference>
<evidence type="ECO:0000256" key="2">
    <source>
        <dbReference type="ARBA" id="ARBA00022741"/>
    </source>
</evidence>
<keyword evidence="2 9" id="KW-0547">Nucleotide-binding</keyword>
<evidence type="ECO:0000256" key="9">
    <source>
        <dbReference type="HAMAP-Rule" id="MF_00969"/>
    </source>
</evidence>
<feature type="domain" description="Helicase C-terminal" evidence="11">
    <location>
        <begin position="753"/>
        <end position="907"/>
    </location>
</feature>
<evidence type="ECO:0000313" key="13">
    <source>
        <dbReference type="Proteomes" id="UP000294830"/>
    </source>
</evidence>
<name>A0A4R2E1U2_9BACT</name>
<reference evidence="12 13" key="1">
    <citation type="submission" date="2019-03" db="EMBL/GenBank/DDBJ databases">
        <title>Genomic Encyclopedia of Archaeal and Bacterial Type Strains, Phase II (KMG-II): from individual species to whole genera.</title>
        <authorList>
            <person name="Goeker M."/>
        </authorList>
    </citation>
    <scope>NUCLEOTIDE SEQUENCE [LARGE SCALE GENOMIC DNA]</scope>
    <source>
        <strain evidence="12 13">RL-C</strain>
    </source>
</reference>
<dbReference type="PROSITE" id="PS51192">
    <property type="entry name" value="HELICASE_ATP_BIND_1"/>
    <property type="match status" value="1"/>
</dbReference>
<dbReference type="InterPro" id="IPR014001">
    <property type="entry name" value="Helicase_ATP-bd"/>
</dbReference>
<accession>A0A4R2E1U2</accession>
<dbReference type="Gene3D" id="2.40.10.170">
    <property type="match status" value="1"/>
</dbReference>
<dbReference type="SUPFAM" id="SSF52540">
    <property type="entry name" value="P-loop containing nucleoside triphosphate hydrolases"/>
    <property type="match status" value="2"/>
</dbReference>
<dbReference type="SMART" id="SM00490">
    <property type="entry name" value="HELICc"/>
    <property type="match status" value="1"/>
</dbReference>
<dbReference type="Pfam" id="PF00270">
    <property type="entry name" value="DEAD"/>
    <property type="match status" value="1"/>
</dbReference>
<dbReference type="GO" id="GO:0006355">
    <property type="term" value="P:regulation of DNA-templated transcription"/>
    <property type="evidence" value="ECO:0007669"/>
    <property type="project" value="UniProtKB-UniRule"/>
</dbReference>
<evidence type="ECO:0000256" key="6">
    <source>
        <dbReference type="ARBA" id="ARBA00022840"/>
    </source>
</evidence>
<dbReference type="CDD" id="cd17991">
    <property type="entry name" value="DEXHc_TRCF"/>
    <property type="match status" value="1"/>
</dbReference>
<dbReference type="InterPro" id="IPR001650">
    <property type="entry name" value="Helicase_C-like"/>
</dbReference>